<keyword evidence="3 5" id="KW-1133">Transmembrane helix</keyword>
<accession>A0AA86WSR4</accession>
<feature type="transmembrane region" description="Helical" evidence="5">
    <location>
        <begin position="90"/>
        <end position="105"/>
    </location>
</feature>
<gene>
    <name evidence="7" type="ORF">VCR31J2_2260086</name>
</gene>
<comment type="subcellular location">
    <subcellularLocation>
        <location evidence="1">Membrane</location>
        <topology evidence="1">Multi-pass membrane protein</topology>
    </subcellularLocation>
</comment>
<keyword evidence="8" id="KW-1185">Reference proteome</keyword>
<keyword evidence="4 5" id="KW-0472">Membrane</keyword>
<evidence type="ECO:0000256" key="5">
    <source>
        <dbReference type="SAM" id="Phobius"/>
    </source>
</evidence>
<sequence>MSSTHFSKTKTVPFFAACFPVICIAYGSGYNYSSIILLLACITSLCFKRHKPRLSSEEKLFLYTLCYYFISFVVLKLIHGEKWSFIDKPSRALLTIPIFIALLRYPPSWRSLAVGINIASICSAVVALYFLQNYPELRAFDGRIPNLWFEGYMQIQTGGMVTTFAMSSLAIALLEIKKKNYLFSIMSLIAFALASWASLQSESRGSWLLVPVATLVIIHYKFNLFRIKVILLTLVSISLAIATLSTNDTVTSRVNEAISDYSQYNSSTNAFTSVGIRLNLWKSASITFLENPLVGAGIDGRLEKRKSLGDAGIIDKQVSRMTYHEHNQFLEAASVTGIIGLSALITIFLVPLFLFFKILNRSSSSENAKNFSLLGIVSVVLMIGYCLTQAFFNHNSGTIFYLVWTSILLSASMKREAIFNEQ</sequence>
<dbReference type="AlphaFoldDB" id="A0AA86WSR4"/>
<feature type="transmembrane region" description="Helical" evidence="5">
    <location>
        <begin position="338"/>
        <end position="359"/>
    </location>
</feature>
<feature type="transmembrane region" description="Helical" evidence="5">
    <location>
        <begin position="60"/>
        <end position="78"/>
    </location>
</feature>
<feature type="transmembrane region" description="Helical" evidence="5">
    <location>
        <begin position="12"/>
        <end position="39"/>
    </location>
</feature>
<dbReference type="EMBL" id="CCKJ01000142">
    <property type="protein sequence ID" value="CDU10819.1"/>
    <property type="molecule type" value="Genomic_DNA"/>
</dbReference>
<evidence type="ECO:0000256" key="2">
    <source>
        <dbReference type="ARBA" id="ARBA00022692"/>
    </source>
</evidence>
<feature type="transmembrane region" description="Helical" evidence="5">
    <location>
        <begin position="229"/>
        <end position="246"/>
    </location>
</feature>
<dbReference type="PANTHER" id="PTHR37422">
    <property type="entry name" value="TEICHURONIC ACID BIOSYNTHESIS PROTEIN TUAE"/>
    <property type="match status" value="1"/>
</dbReference>
<keyword evidence="2 5" id="KW-0812">Transmembrane</keyword>
<dbReference type="Proteomes" id="UP000041625">
    <property type="component" value="Unassembled WGS sequence"/>
</dbReference>
<feature type="transmembrane region" description="Helical" evidence="5">
    <location>
        <begin position="181"/>
        <end position="199"/>
    </location>
</feature>
<proteinExistence type="predicted"/>
<feature type="domain" description="O-antigen ligase-related" evidence="6">
    <location>
        <begin position="189"/>
        <end position="344"/>
    </location>
</feature>
<feature type="transmembrane region" description="Helical" evidence="5">
    <location>
        <begin position="371"/>
        <end position="392"/>
    </location>
</feature>
<dbReference type="InterPro" id="IPR007016">
    <property type="entry name" value="O-antigen_ligase-rel_domated"/>
</dbReference>
<dbReference type="RefSeq" id="WP_050652075.1">
    <property type="nucleotide sequence ID" value="NZ_LK934073.1"/>
</dbReference>
<evidence type="ECO:0000256" key="3">
    <source>
        <dbReference type="ARBA" id="ARBA00022989"/>
    </source>
</evidence>
<evidence type="ECO:0000256" key="1">
    <source>
        <dbReference type="ARBA" id="ARBA00004141"/>
    </source>
</evidence>
<evidence type="ECO:0000256" key="4">
    <source>
        <dbReference type="ARBA" id="ARBA00023136"/>
    </source>
</evidence>
<feature type="transmembrane region" description="Helical" evidence="5">
    <location>
        <begin position="205"/>
        <end position="222"/>
    </location>
</feature>
<dbReference type="PANTHER" id="PTHR37422:SF17">
    <property type="entry name" value="O-ANTIGEN LIGASE"/>
    <property type="match status" value="1"/>
</dbReference>
<dbReference type="Pfam" id="PF04932">
    <property type="entry name" value="Wzy_C"/>
    <property type="match status" value="1"/>
</dbReference>
<organism evidence="7 8">
    <name type="scientific">Vibrio coralliirubri</name>
    <dbReference type="NCBI Taxonomy" id="1516159"/>
    <lineage>
        <taxon>Bacteria</taxon>
        <taxon>Pseudomonadati</taxon>
        <taxon>Pseudomonadota</taxon>
        <taxon>Gammaproteobacteria</taxon>
        <taxon>Vibrionales</taxon>
        <taxon>Vibrionaceae</taxon>
        <taxon>Vibrio</taxon>
    </lineage>
</organism>
<evidence type="ECO:0000259" key="6">
    <source>
        <dbReference type="Pfam" id="PF04932"/>
    </source>
</evidence>
<evidence type="ECO:0000313" key="7">
    <source>
        <dbReference type="EMBL" id="CDU10819.1"/>
    </source>
</evidence>
<feature type="transmembrane region" description="Helical" evidence="5">
    <location>
        <begin position="151"/>
        <end position="174"/>
    </location>
</feature>
<feature type="transmembrane region" description="Helical" evidence="5">
    <location>
        <begin position="112"/>
        <end position="131"/>
    </location>
</feature>
<protein>
    <recommendedName>
        <fullName evidence="6">O-antigen ligase-related domain-containing protein</fullName>
    </recommendedName>
</protein>
<name>A0AA86WSR4_9VIBR</name>
<dbReference type="GO" id="GO:0016020">
    <property type="term" value="C:membrane"/>
    <property type="evidence" value="ECO:0007669"/>
    <property type="project" value="UniProtKB-SubCell"/>
</dbReference>
<comment type="caution">
    <text evidence="7">The sequence shown here is derived from an EMBL/GenBank/DDBJ whole genome shotgun (WGS) entry which is preliminary data.</text>
</comment>
<dbReference type="InterPro" id="IPR051533">
    <property type="entry name" value="WaaL-like"/>
</dbReference>
<reference evidence="7 8" key="1">
    <citation type="submission" date="2014-06" db="EMBL/GenBank/DDBJ databases">
        <authorList>
            <person name="Le Roux F."/>
        </authorList>
    </citation>
    <scope>NUCLEOTIDE SEQUENCE [LARGE SCALE GENOMIC DNA]</scope>
    <source>
        <strain evidence="7 8">J2-31</strain>
    </source>
</reference>
<evidence type="ECO:0000313" key="8">
    <source>
        <dbReference type="Proteomes" id="UP000041625"/>
    </source>
</evidence>